<dbReference type="Pfam" id="PF12796">
    <property type="entry name" value="Ank_2"/>
    <property type="match status" value="2"/>
</dbReference>
<evidence type="ECO:0000256" key="5">
    <source>
        <dbReference type="ARBA" id="ARBA00023098"/>
    </source>
</evidence>
<feature type="active site" description="Proton acceptor" evidence="8">
    <location>
        <position position="656"/>
    </location>
</feature>
<evidence type="ECO:0000256" key="3">
    <source>
        <dbReference type="ARBA" id="ARBA00022801"/>
    </source>
</evidence>
<dbReference type="RefSeq" id="XP_031567508.1">
    <property type="nucleotide sequence ID" value="XM_031711648.1"/>
</dbReference>
<dbReference type="PROSITE" id="PS50088">
    <property type="entry name" value="ANK_REPEAT"/>
    <property type="match status" value="4"/>
</dbReference>
<feature type="short sequence motif" description="GXSXG" evidence="8">
    <location>
        <begin position="523"/>
        <end position="527"/>
    </location>
</feature>
<dbReference type="InterPro" id="IPR047148">
    <property type="entry name" value="PLPL9"/>
</dbReference>
<keyword evidence="10" id="KW-1185">Reference proteome</keyword>
<keyword evidence="5 8" id="KW-0443">Lipid metabolism</keyword>
<evidence type="ECO:0000259" key="9">
    <source>
        <dbReference type="PROSITE" id="PS51635"/>
    </source>
</evidence>
<dbReference type="SUPFAM" id="SSF52151">
    <property type="entry name" value="FabD/lysophospholipase-like"/>
    <property type="match status" value="1"/>
</dbReference>
<keyword evidence="4 7" id="KW-0040">ANK repeat</keyword>
<dbReference type="Proteomes" id="UP000515163">
    <property type="component" value="Unplaced"/>
</dbReference>
<feature type="active site" description="Nucleophile" evidence="8">
    <location>
        <position position="525"/>
    </location>
</feature>
<proteinExistence type="predicted"/>
<dbReference type="GO" id="GO:0052816">
    <property type="term" value="F:long-chain fatty acyl-CoA hydrolase activity"/>
    <property type="evidence" value="ECO:0007669"/>
    <property type="project" value="TreeGrafter"/>
</dbReference>
<dbReference type="Gene3D" id="1.25.40.20">
    <property type="entry name" value="Ankyrin repeat-containing domain"/>
    <property type="match status" value="1"/>
</dbReference>
<keyword evidence="8" id="KW-0442">Lipid degradation</keyword>
<sequence>MGASPSSFRVEQTTLQQYSYSTLLEKDESKSESFRLFRVTSLRYEAVLSRTDQHPKCLSVFRMDDEKAAREKFRYLQKNLSPFYKSSVKCFNAGTLQEIITTMEQHPEWSLAQIAKELDLRECLSHERIAASDDQGKGPHPLHVACKGGKMDFLQSLTKMNAKDFVKDKLGNTPLHYAAENYPEMMISMVQKAQYLGMQMSDIVNSRNVDEQTALDVACHFSQENGVRVLLEAGADVNHVEGYTKPIHTALKSNGTRCAALILEFHPEQINEKDLKYGAYPIHWAKTKETVELLLKSGADIECTNDDGETALHVMARRRRLGCVIALLSSNANVNPRSNSGSTPLHIAAKADDCDIVRALIIFGADVNAMDNDHYTAKHIATKEQQPRWKDVVEALNFVGASQCDKQKSGCNLPCAKAFHGEIRIGDASNKMSSSLLSMPGYEDLIRAAAVAAALGNKPGKDSVDGAAKRKITKSIFKEKHGRDSVLTMDGGGIRGLVLIQLLLAIEEVTGQPIVRLFDWIGGTSTGGILALALVHGKSARYCQGLYFMMKDHVFTGPRPYNSEPLERFLREEFGETTTMTAVTHPKVLVTAVLADRRPASLYFFRNFDMPEDKPETSAKSPFPSPPAPSAQYAWRAARGTGAAPTFFRAMGRFLDGGLMANNPTLDVLTEIHNYYKVHEPTNVKSPGSSKVGLVVSLGTGVPPTKHVMNIDVFKPESIWDASNIIMGARALGALLVDQASATNGPVVERAKVWCEMIDVPYYRFSSDMSADVGLDESDDKILVKMLWETRVYVLQHFKEFKELAERLTG</sequence>
<feature type="repeat" description="ANK" evidence="7">
    <location>
        <begin position="307"/>
        <end position="339"/>
    </location>
</feature>
<feature type="repeat" description="ANK" evidence="7">
    <location>
        <begin position="137"/>
        <end position="169"/>
    </location>
</feature>
<feature type="repeat" description="ANK" evidence="7">
    <location>
        <begin position="340"/>
        <end position="372"/>
    </location>
</feature>
<dbReference type="GO" id="GO:0047499">
    <property type="term" value="F:calcium-independent phospholipase A2 activity"/>
    <property type="evidence" value="ECO:0007669"/>
    <property type="project" value="InterPro"/>
</dbReference>
<feature type="short sequence motif" description="DGA/G" evidence="8">
    <location>
        <begin position="656"/>
        <end position="658"/>
    </location>
</feature>
<name>A0A6P8IM93_ACTTE</name>
<dbReference type="EC" id="3.1.1.4" evidence="1"/>
<dbReference type="AlphaFoldDB" id="A0A6P8IM93"/>
<dbReference type="FunCoup" id="A0A6P8IM93">
    <property type="interactions" value="1075"/>
</dbReference>
<evidence type="ECO:0000256" key="6">
    <source>
        <dbReference type="ARBA" id="ARBA00023422"/>
    </source>
</evidence>
<dbReference type="InParanoid" id="A0A6P8IM93"/>
<dbReference type="Pfam" id="PF01734">
    <property type="entry name" value="Patatin"/>
    <property type="match status" value="1"/>
</dbReference>
<accession>A0A6P8IM93</accession>
<dbReference type="Gene3D" id="3.40.1090.10">
    <property type="entry name" value="Cytosolic phospholipase A2 catalytic domain"/>
    <property type="match status" value="1"/>
</dbReference>
<dbReference type="PANTHER" id="PTHR24139:SF34">
    <property type="entry name" value="85_88 KDA CALCIUM-INDEPENDENT PHOSPHOLIPASE A2"/>
    <property type="match status" value="1"/>
</dbReference>
<dbReference type="SMART" id="SM00248">
    <property type="entry name" value="ANK"/>
    <property type="match status" value="7"/>
</dbReference>
<feature type="short sequence motif" description="GXGXXG" evidence="8">
    <location>
        <begin position="491"/>
        <end position="496"/>
    </location>
</feature>
<evidence type="ECO:0000256" key="1">
    <source>
        <dbReference type="ARBA" id="ARBA00013278"/>
    </source>
</evidence>
<dbReference type="PROSITE" id="PS51635">
    <property type="entry name" value="PNPLA"/>
    <property type="match status" value="1"/>
</dbReference>
<organism evidence="10 11">
    <name type="scientific">Actinia tenebrosa</name>
    <name type="common">Australian red waratah sea anemone</name>
    <dbReference type="NCBI Taxonomy" id="6105"/>
    <lineage>
        <taxon>Eukaryota</taxon>
        <taxon>Metazoa</taxon>
        <taxon>Cnidaria</taxon>
        <taxon>Anthozoa</taxon>
        <taxon>Hexacorallia</taxon>
        <taxon>Actiniaria</taxon>
        <taxon>Actiniidae</taxon>
        <taxon>Actinia</taxon>
    </lineage>
</organism>
<keyword evidence="3 8" id="KW-0378">Hydrolase</keyword>
<evidence type="ECO:0000256" key="8">
    <source>
        <dbReference type="PROSITE-ProRule" id="PRU01161"/>
    </source>
</evidence>
<dbReference type="InterPro" id="IPR036770">
    <property type="entry name" value="Ankyrin_rpt-contain_sf"/>
</dbReference>
<dbReference type="KEGG" id="aten:116302370"/>
<evidence type="ECO:0000256" key="7">
    <source>
        <dbReference type="PROSITE-ProRule" id="PRU00023"/>
    </source>
</evidence>
<evidence type="ECO:0000313" key="10">
    <source>
        <dbReference type="Proteomes" id="UP000515163"/>
    </source>
</evidence>
<dbReference type="CDD" id="cd07212">
    <property type="entry name" value="Pat_PNPLA9"/>
    <property type="match status" value="1"/>
</dbReference>
<comment type="catalytic activity">
    <reaction evidence="6">
        <text>a 1,2-diacyl-sn-glycero-3-phosphocholine + H2O = a 1-acyl-sn-glycero-3-phosphocholine + a fatty acid + H(+)</text>
        <dbReference type="Rhea" id="RHEA:15801"/>
        <dbReference type="ChEBI" id="CHEBI:15377"/>
        <dbReference type="ChEBI" id="CHEBI:15378"/>
        <dbReference type="ChEBI" id="CHEBI:28868"/>
        <dbReference type="ChEBI" id="CHEBI:57643"/>
        <dbReference type="ChEBI" id="CHEBI:58168"/>
        <dbReference type="EC" id="3.1.1.4"/>
    </reaction>
    <physiologicalReaction direction="left-to-right" evidence="6">
        <dbReference type="Rhea" id="RHEA:15802"/>
    </physiologicalReaction>
</comment>
<reference evidence="11" key="1">
    <citation type="submission" date="2025-08" db="UniProtKB">
        <authorList>
            <consortium name="RefSeq"/>
        </authorList>
    </citation>
    <scope>IDENTIFICATION</scope>
    <source>
        <tissue evidence="11">Tentacle</tissue>
    </source>
</reference>
<feature type="repeat" description="ANK" evidence="7">
    <location>
        <begin position="210"/>
        <end position="242"/>
    </location>
</feature>
<dbReference type="PROSITE" id="PS50297">
    <property type="entry name" value="ANK_REP_REGION"/>
    <property type="match status" value="3"/>
</dbReference>
<dbReference type="GO" id="GO:0016042">
    <property type="term" value="P:lipid catabolic process"/>
    <property type="evidence" value="ECO:0007669"/>
    <property type="project" value="UniProtKB-UniRule"/>
</dbReference>
<dbReference type="OrthoDB" id="5979950at2759"/>
<evidence type="ECO:0000256" key="4">
    <source>
        <dbReference type="ARBA" id="ARBA00023043"/>
    </source>
</evidence>
<keyword evidence="2" id="KW-0677">Repeat</keyword>
<dbReference type="SUPFAM" id="SSF48403">
    <property type="entry name" value="Ankyrin repeat"/>
    <property type="match status" value="1"/>
</dbReference>
<evidence type="ECO:0000313" key="11">
    <source>
        <dbReference type="RefSeq" id="XP_031567508.1"/>
    </source>
</evidence>
<dbReference type="InterPro" id="IPR002110">
    <property type="entry name" value="Ankyrin_rpt"/>
</dbReference>
<gene>
    <name evidence="11" type="primary">LOC116302370</name>
</gene>
<feature type="domain" description="PNPLA" evidence="9">
    <location>
        <begin position="487"/>
        <end position="669"/>
    </location>
</feature>
<evidence type="ECO:0000256" key="2">
    <source>
        <dbReference type="ARBA" id="ARBA00022737"/>
    </source>
</evidence>
<dbReference type="GO" id="GO:2000304">
    <property type="term" value="P:positive regulation of ceramide biosynthetic process"/>
    <property type="evidence" value="ECO:0007669"/>
    <property type="project" value="TreeGrafter"/>
</dbReference>
<protein>
    <recommendedName>
        <fullName evidence="1">phospholipase A2</fullName>
        <ecNumber evidence="1">3.1.1.4</ecNumber>
    </recommendedName>
</protein>
<dbReference type="InterPro" id="IPR002641">
    <property type="entry name" value="PNPLA_dom"/>
</dbReference>
<dbReference type="PANTHER" id="PTHR24139">
    <property type="entry name" value="CALCIUM-INDEPENDENT PHOSPHOLIPASE A2"/>
    <property type="match status" value="1"/>
</dbReference>
<dbReference type="InterPro" id="IPR016035">
    <property type="entry name" value="Acyl_Trfase/lysoPLipase"/>
</dbReference>
<dbReference type="GO" id="GO:0005739">
    <property type="term" value="C:mitochondrion"/>
    <property type="evidence" value="ECO:0007669"/>
    <property type="project" value="TreeGrafter"/>
</dbReference>
<dbReference type="GeneID" id="116302370"/>